<dbReference type="PANTHER" id="PTHR13774:SF17">
    <property type="entry name" value="PHENAZINE BIOSYNTHESIS-LIKE DOMAIN-CONTAINING PROTEIN"/>
    <property type="match status" value="1"/>
</dbReference>
<evidence type="ECO:0000256" key="3">
    <source>
        <dbReference type="PIRSR" id="PIRSR016184-1"/>
    </source>
</evidence>
<dbReference type="SUPFAM" id="SSF54506">
    <property type="entry name" value="Diaminopimelate epimerase-like"/>
    <property type="match status" value="1"/>
</dbReference>
<dbReference type="InterPro" id="IPR003719">
    <property type="entry name" value="Phenazine_PhzF-like"/>
</dbReference>
<dbReference type="RefSeq" id="XP_028478807.1">
    <property type="nucleotide sequence ID" value="XM_028619835.1"/>
</dbReference>
<feature type="active site" evidence="3">
    <location>
        <position position="55"/>
    </location>
</feature>
<dbReference type="EMBL" id="RSCE01000002">
    <property type="protein sequence ID" value="RSH86022.1"/>
    <property type="molecule type" value="Genomic_DNA"/>
</dbReference>
<dbReference type="Proteomes" id="UP000279236">
    <property type="component" value="Unassembled WGS sequence"/>
</dbReference>
<reference evidence="4 5" key="1">
    <citation type="submission" date="2018-11" db="EMBL/GenBank/DDBJ databases">
        <title>Genome sequence of Apiotrichum porosum DSM 27194.</title>
        <authorList>
            <person name="Aliyu H."/>
            <person name="Gorte O."/>
            <person name="Ochsenreither K."/>
        </authorList>
    </citation>
    <scope>NUCLEOTIDE SEQUENCE [LARGE SCALE GENOMIC DNA]</scope>
    <source>
        <strain evidence="4 5">DSM 27194</strain>
    </source>
</reference>
<dbReference type="PIRSF" id="PIRSF016184">
    <property type="entry name" value="PhzC_PhzF"/>
    <property type="match status" value="1"/>
</dbReference>
<evidence type="ECO:0008006" key="6">
    <source>
        <dbReference type="Google" id="ProtNLM"/>
    </source>
</evidence>
<dbReference type="NCBIfam" id="TIGR00654">
    <property type="entry name" value="PhzF_family"/>
    <property type="match status" value="1"/>
</dbReference>
<dbReference type="STRING" id="105984.A0A427Y4L7"/>
<dbReference type="Gene3D" id="3.10.310.10">
    <property type="entry name" value="Diaminopimelate Epimerase, Chain A, domain 1"/>
    <property type="match status" value="2"/>
</dbReference>
<keyword evidence="5" id="KW-1185">Reference proteome</keyword>
<evidence type="ECO:0000313" key="4">
    <source>
        <dbReference type="EMBL" id="RSH86022.1"/>
    </source>
</evidence>
<keyword evidence="2" id="KW-0413">Isomerase</keyword>
<organism evidence="4 5">
    <name type="scientific">Apiotrichum porosum</name>
    <dbReference type="NCBI Taxonomy" id="105984"/>
    <lineage>
        <taxon>Eukaryota</taxon>
        <taxon>Fungi</taxon>
        <taxon>Dikarya</taxon>
        <taxon>Basidiomycota</taxon>
        <taxon>Agaricomycotina</taxon>
        <taxon>Tremellomycetes</taxon>
        <taxon>Trichosporonales</taxon>
        <taxon>Trichosporonaceae</taxon>
        <taxon>Apiotrichum</taxon>
    </lineage>
</organism>
<dbReference type="OrthoDB" id="75169at2759"/>
<dbReference type="GO" id="GO:0016853">
    <property type="term" value="F:isomerase activity"/>
    <property type="evidence" value="ECO:0007669"/>
    <property type="project" value="UniProtKB-KW"/>
</dbReference>
<dbReference type="PANTHER" id="PTHR13774">
    <property type="entry name" value="PHENAZINE BIOSYNTHESIS PROTEIN"/>
    <property type="match status" value="1"/>
</dbReference>
<sequence length="322" mass="34494">MSQLPLLPFTLVNAFAPTPHAGNPASVVLFPKNDPRAEDNDDYFVTLARDFNLSETVFLSPIHAEDVIPQYSIRWFTPTVEVPLCGHGTAAAANVLFTLHPQAIRVHLQTRERGQLAATLEGTANGDKAVLVGLDLPIAPPREVDAAEHADIAAAVCGIAWFSPEHIVRIATFGDRSVIVQVDERVRIGELAVDASKFLPKFPHHVVVTQLLPPPDDTVTGTDPVVHAACRVFAPAHGVDEDPVTGAVWAVLTGYYLSGPASADAQALLPRGHPVADATLDAHQLSKRGGQLTCTLTGEGRAKVVGKTWRTGKGFLEVFDEE</sequence>
<dbReference type="AlphaFoldDB" id="A0A427Y4L7"/>
<name>A0A427Y4L7_9TREE</name>
<proteinExistence type="inferred from homology"/>
<accession>A0A427Y4L7</accession>
<comment type="similarity">
    <text evidence="1">Belongs to the PhzF family.</text>
</comment>
<evidence type="ECO:0000256" key="2">
    <source>
        <dbReference type="ARBA" id="ARBA00023235"/>
    </source>
</evidence>
<protein>
    <recommendedName>
        <fullName evidence="6">Phenazine biosynthesis protein</fullName>
    </recommendedName>
</protein>
<comment type="caution">
    <text evidence="4">The sequence shown here is derived from an EMBL/GenBank/DDBJ whole genome shotgun (WGS) entry which is preliminary data.</text>
</comment>
<evidence type="ECO:0000256" key="1">
    <source>
        <dbReference type="ARBA" id="ARBA00008270"/>
    </source>
</evidence>
<dbReference type="GeneID" id="39588764"/>
<evidence type="ECO:0000313" key="5">
    <source>
        <dbReference type="Proteomes" id="UP000279236"/>
    </source>
</evidence>
<gene>
    <name evidence="4" type="ORF">EHS24_004221</name>
</gene>
<dbReference type="Pfam" id="PF02567">
    <property type="entry name" value="PhzC-PhzF"/>
    <property type="match status" value="1"/>
</dbReference>
<dbReference type="GO" id="GO:0005737">
    <property type="term" value="C:cytoplasm"/>
    <property type="evidence" value="ECO:0007669"/>
    <property type="project" value="TreeGrafter"/>
</dbReference>